<dbReference type="Proteomes" id="UP001530400">
    <property type="component" value="Unassembled WGS sequence"/>
</dbReference>
<dbReference type="InterPro" id="IPR013103">
    <property type="entry name" value="RVT_2"/>
</dbReference>
<dbReference type="SUPFAM" id="SSF56672">
    <property type="entry name" value="DNA/RNA polymerases"/>
    <property type="match status" value="1"/>
</dbReference>
<feature type="compositionally biased region" description="Acidic residues" evidence="1">
    <location>
        <begin position="1592"/>
        <end position="1602"/>
    </location>
</feature>
<accession>A0ABD3PWK0</accession>
<dbReference type="InterPro" id="IPR036397">
    <property type="entry name" value="RNaseH_sf"/>
</dbReference>
<evidence type="ECO:0000313" key="5">
    <source>
        <dbReference type="Proteomes" id="UP001530400"/>
    </source>
</evidence>
<dbReference type="SUPFAM" id="SSF53098">
    <property type="entry name" value="Ribonuclease H-like"/>
    <property type="match status" value="1"/>
</dbReference>
<keyword evidence="5" id="KW-1185">Reference proteome</keyword>
<gene>
    <name evidence="4" type="ORF">ACHAWO_010042</name>
</gene>
<feature type="compositionally biased region" description="Polar residues" evidence="1">
    <location>
        <begin position="1644"/>
        <end position="1655"/>
    </location>
</feature>
<evidence type="ECO:0000259" key="3">
    <source>
        <dbReference type="PROSITE" id="PS50994"/>
    </source>
</evidence>
<feature type="compositionally biased region" description="Acidic residues" evidence="1">
    <location>
        <begin position="1658"/>
        <end position="1667"/>
    </location>
</feature>
<comment type="caution">
    <text evidence="4">The sequence shown here is derived from an EMBL/GenBank/DDBJ whole genome shotgun (WGS) entry which is preliminary data.</text>
</comment>
<dbReference type="CDD" id="cd09272">
    <property type="entry name" value="RNase_HI_RT_Ty1"/>
    <property type="match status" value="1"/>
</dbReference>
<dbReference type="EMBL" id="JALLPJ020000435">
    <property type="protein sequence ID" value="KAL3792101.1"/>
    <property type="molecule type" value="Genomic_DNA"/>
</dbReference>
<evidence type="ECO:0000313" key="4">
    <source>
        <dbReference type="EMBL" id="KAL3792101.1"/>
    </source>
</evidence>
<feature type="domain" description="Integrase catalytic" evidence="3">
    <location>
        <begin position="1317"/>
        <end position="1487"/>
    </location>
</feature>
<evidence type="ECO:0000256" key="2">
    <source>
        <dbReference type="SAM" id="Phobius"/>
    </source>
</evidence>
<name>A0ABD3PWK0_9STRA</name>
<feature type="compositionally biased region" description="Low complexity" evidence="1">
    <location>
        <begin position="67"/>
        <end position="79"/>
    </location>
</feature>
<dbReference type="PROSITE" id="PS00116">
    <property type="entry name" value="DNA_POLYMERASE_B"/>
    <property type="match status" value="1"/>
</dbReference>
<dbReference type="InterPro" id="IPR043502">
    <property type="entry name" value="DNA/RNA_pol_sf"/>
</dbReference>
<evidence type="ECO:0000256" key="1">
    <source>
        <dbReference type="SAM" id="MobiDB-lite"/>
    </source>
</evidence>
<dbReference type="InterPro" id="IPR017964">
    <property type="entry name" value="DNA-dir_DNA_pol_B_CS"/>
</dbReference>
<dbReference type="Pfam" id="PF07727">
    <property type="entry name" value="RVT_2"/>
    <property type="match status" value="1"/>
</dbReference>
<proteinExistence type="predicted"/>
<dbReference type="InterPro" id="IPR012337">
    <property type="entry name" value="RNaseH-like_sf"/>
</dbReference>
<reference evidence="4 5" key="1">
    <citation type="submission" date="2024-10" db="EMBL/GenBank/DDBJ databases">
        <title>Updated reference genomes for cyclostephanoid diatoms.</title>
        <authorList>
            <person name="Roberts W.R."/>
            <person name="Alverson A.J."/>
        </authorList>
    </citation>
    <scope>NUCLEOTIDE SEQUENCE [LARGE SCALE GENOMIC DNA]</scope>
    <source>
        <strain evidence="4 5">AJA010-31</strain>
    </source>
</reference>
<feature type="transmembrane region" description="Helical" evidence="2">
    <location>
        <begin position="797"/>
        <end position="815"/>
    </location>
</feature>
<dbReference type="Gene3D" id="3.30.420.10">
    <property type="entry name" value="Ribonuclease H-like superfamily/Ribonuclease H"/>
    <property type="match status" value="1"/>
</dbReference>
<feature type="compositionally biased region" description="Polar residues" evidence="1">
    <location>
        <begin position="1668"/>
        <end position="1679"/>
    </location>
</feature>
<organism evidence="4 5">
    <name type="scientific">Cyclotella atomus</name>
    <dbReference type="NCBI Taxonomy" id="382360"/>
    <lineage>
        <taxon>Eukaryota</taxon>
        <taxon>Sar</taxon>
        <taxon>Stramenopiles</taxon>
        <taxon>Ochrophyta</taxon>
        <taxon>Bacillariophyta</taxon>
        <taxon>Coscinodiscophyceae</taxon>
        <taxon>Thalassiosirophycidae</taxon>
        <taxon>Stephanodiscales</taxon>
        <taxon>Stephanodiscaceae</taxon>
        <taxon>Cyclotella</taxon>
    </lineage>
</organism>
<dbReference type="InterPro" id="IPR001584">
    <property type="entry name" value="Integrase_cat-core"/>
</dbReference>
<protein>
    <recommendedName>
        <fullName evidence="3">Integrase catalytic domain-containing protein</fullName>
    </recommendedName>
</protein>
<feature type="region of interest" description="Disordered" evidence="1">
    <location>
        <begin position="15"/>
        <end position="225"/>
    </location>
</feature>
<keyword evidence="2" id="KW-0472">Membrane</keyword>
<feature type="transmembrane region" description="Helical" evidence="2">
    <location>
        <begin position="719"/>
        <end position="739"/>
    </location>
</feature>
<feature type="compositionally biased region" description="Basic and acidic residues" evidence="1">
    <location>
        <begin position="31"/>
        <end position="47"/>
    </location>
</feature>
<keyword evidence="2" id="KW-0812">Transmembrane</keyword>
<keyword evidence="2" id="KW-1133">Transmembrane helix</keyword>
<dbReference type="PANTHER" id="PTHR11439">
    <property type="entry name" value="GAG-POL-RELATED RETROTRANSPOSON"/>
    <property type="match status" value="1"/>
</dbReference>
<dbReference type="PROSITE" id="PS50994">
    <property type="entry name" value="INTEGRASE"/>
    <property type="match status" value="1"/>
</dbReference>
<dbReference type="PANTHER" id="PTHR11439:SF440">
    <property type="entry name" value="INTEGRASE CATALYTIC DOMAIN-CONTAINING PROTEIN"/>
    <property type="match status" value="1"/>
</dbReference>
<feature type="compositionally biased region" description="Low complexity" evidence="1">
    <location>
        <begin position="48"/>
        <end position="59"/>
    </location>
</feature>
<feature type="compositionally biased region" description="Gly residues" evidence="1">
    <location>
        <begin position="169"/>
        <end position="181"/>
    </location>
</feature>
<feature type="region of interest" description="Disordered" evidence="1">
    <location>
        <begin position="1592"/>
        <end position="1679"/>
    </location>
</feature>
<sequence>MTQFDQAVASALNGAFVASSGEKSRQSRIAEVQDHTQEDDDNTHHDGSPFGSGSSPSADDASRCRPGQEFSGSGQSFGSNGIKVEDNGTYRGSCQPFGCGSSKFQPPVGSGFTSRAESMYGDGSEPSRDGAEAVGGLPRTPWSRDRCDGDGGVFWSGHGDGGRGRGWPNDGGDGFSGGGRGRLSRDGHDASAGSPRALWSRSSCEDDDEGYNTGQFDGGRGSGRYGRHDHDGFGSGSVGGSFADDSDGLSPRAVPRDLFGLSSSFVRVDKHKRAKLDFRALEKLRKDATSAPEEKYLIGRLQVTHLLESKTFENAQKLADHLAKSQLSLDKLRERAVEYDLTDSAVCYSTFDRSSPRFSGDKVDLFTQHDELDLDTVLDWQHWFLLWASDTDIQSGQWLSQLVLNSLKPDLRDEVSREISYETTETLKLFITTFKLSAYPHENVRIACTQFKAILKALLAVNDIPTQAATMILAGFGTSSDKAFNTICENLSLHERIISPHCRRRNISTSKNLYKHLVEDILPILEGYHRDHELAGTWAGLGNPGSYQPVSPAAFVTAPALSDDDPFCFNCGGKHQKKDCKEPVPNPNRPQWVADKCAQLFRERDVTILTPGRTRASSRSEERKTVSFEKTAKALNVTLPDGGSDGNASQSASNSYKAALIMSKLQEQLENEWAVTVLALTIAFPFSNLSFMFHCDGHAGYALLCWMTMISANIVQGNFGFWCAWLMQLPILALLVGIWQKPLVHWSEFLLSQLLPQRGSRPVSSVPCLYGGRWYIPHRRRRRRGESSIRMPRIYTMPSPPSFGMLFLLVLLWSVCFIGSVRRRLGTVFAWFGNFLPPWTQLSPFLSSSPVPWRHHWPIPSVEEFLGFSSLPFRVKLVDDDDFDLEEFIEGSSDPISYELMDSLDDLFFGRLDLAPSLFDLCKAGYHFTFGWAVTENVSWGNWRHRRTIKRQFEQLESRANSPLVPPPPTTPSPSAASRLAQFVGSFNPAAAAKAAFSDLMYSVVPHNITGRFDLRYSKTQLLWKTVLFACAFNVRLPDACPIIFDSGASTHVTPFIEDFVPSTYRPCNISVKGLTGQAQFLGQGIIRWRVRDSSGQLRVLEVPGYHFASPDNSGVRLLSPQLLTQNGNGSFHSNDGCSLDICLKGGFTLRGTIDPKGTNLPQLPLATSSDIQHCSTVGLDTLDFPRDQSSFVFGYNVLDDNNANLTPSQKELLLWHQRLSHADIKQVQSLLQSRDRLKASAPDDGDNALHSGPILPAVNDAVTRCDVSKVKCAACLLAKAKRRTPDSTQGYKSKNPGDMLLKRNHLRPGQCLSCDHYVSPEKGRHVDGYGKRTKFDGYVGGAIYVDHASAKIFHHPQSSLSAADTLRGKQIIEQEAHDLGIKIESYHSDNGIFAQKEFKNHCEQQKQTLSYCGVGAHHQNGIAEINIRTVCNLARANLIHLLLMWPEKCNINLWTLSINYAVWIFNRLPKDSLGGLSPNEMWSGVRSTHSDLRRAHVFGCPVYVLDPRLQNGDQIPRWDSRARVGMFVGFSTDHSSLVPLVLNTRTGNISPQYHVIFDDRFETVASSQDHTSIDNVFASLFESSREYYLEVDNESDSDTPLELDPAPSLSSDWIPASSLTVPEGDSAAPPTQVSEGAPHQVSEGASESSANNKFNLDDFDEPEPENASENNGRYPTRSTRAVNPIYTLVPLGLTASALSSIQPPSSFATSLKGPTSFHPRAQIRKGELVEKSLLNASWENEHSAFLAGISGPSFTLPWNEDDNSSIKNPQLARINSLLTPDLSSLDDPDEPIISVAEPHALSAKTRSNPEDNPTYDEAMRGPHADEYYEACCTELKTLVDELDCWELVLRTPDMNVLPSTWAFKCKRYPDGRIKKFKARFCARGDRQVEGVDYFETWSPVAQWVTVRLMMILSVILRLKTAQADITAAFVHAELPPEEQVFIHQPRGFKVHCDEGELVLRLKRSLYGLKQSPRHFYQYLSSNLEDLGLVKSNFDPCLFIGTHVIVVVYVDDCLLYAKEDKYIEDLLVKLRERKVQINREGSAEGFLGVDVSYSDTDSITLTQEGLAKRIIAALGLDGSYSRSTDTPAETAPLPKDASGTPADPLVNYASIVGMLLYLSGHSRPDIAFAVHQCARYTFKPTCRHFTALKRIGRYLKGTANKGLILCPSKYLHVDCFPDADFAGLYNHEDSQDPHCVRSRTGYVILVAGCPVLWKSKLQTEIALSTMEAEYVALSQACKDLFPLLDMVKELGNAVGVPVDEDTNMHVQVHEDNVGALTLGRLEPKRMTPRSKHYAIKYHWFREQIGPRNIKLVKVETRDQLGDIFTKGLGGVPFRHLRLKLMGW</sequence>